<dbReference type="Pfam" id="PF00884">
    <property type="entry name" value="Sulfatase"/>
    <property type="match status" value="1"/>
</dbReference>
<keyword evidence="3" id="KW-0378">Hydrolase</keyword>
<reference evidence="7 8" key="1">
    <citation type="submission" date="2018-05" db="EMBL/GenBank/DDBJ databases">
        <title>Chitinophaga sp. nov., isolated from rhizosphere soil of Alhagi.</title>
        <authorList>
            <person name="Liu Y."/>
        </authorList>
    </citation>
    <scope>NUCLEOTIDE SEQUENCE [LARGE SCALE GENOMIC DNA]</scope>
    <source>
        <strain evidence="7 8">T22</strain>
    </source>
</reference>
<dbReference type="Gene3D" id="3.40.720.10">
    <property type="entry name" value="Alkaline Phosphatase, subunit A"/>
    <property type="match status" value="1"/>
</dbReference>
<name>A0ABN5LMT1_9BACT</name>
<evidence type="ECO:0000256" key="1">
    <source>
        <dbReference type="ARBA" id="ARBA00008779"/>
    </source>
</evidence>
<dbReference type="Proteomes" id="UP000246099">
    <property type="component" value="Chromosome"/>
</dbReference>
<proteinExistence type="inferred from homology"/>
<feature type="domain" description="Sulfatase N-terminal" evidence="6">
    <location>
        <begin position="32"/>
        <end position="363"/>
    </location>
</feature>
<dbReference type="EMBL" id="CP029600">
    <property type="protein sequence ID" value="AWO00676.1"/>
    <property type="molecule type" value="Genomic_DNA"/>
</dbReference>
<dbReference type="InterPro" id="IPR024607">
    <property type="entry name" value="Sulfatase_CS"/>
</dbReference>
<evidence type="ECO:0000256" key="5">
    <source>
        <dbReference type="SAM" id="SignalP"/>
    </source>
</evidence>
<protein>
    <submittedName>
        <fullName evidence="7">Arylsulfatase</fullName>
    </submittedName>
</protein>
<evidence type="ECO:0000256" key="2">
    <source>
        <dbReference type="ARBA" id="ARBA00022729"/>
    </source>
</evidence>
<dbReference type="InterPro" id="IPR017850">
    <property type="entry name" value="Alkaline_phosphatase_core_sf"/>
</dbReference>
<accession>A0ABN5LMT1</accession>
<evidence type="ECO:0000313" key="8">
    <source>
        <dbReference type="Proteomes" id="UP000246099"/>
    </source>
</evidence>
<dbReference type="CDD" id="cd16031">
    <property type="entry name" value="G6S_like"/>
    <property type="match status" value="1"/>
</dbReference>
<evidence type="ECO:0000313" key="7">
    <source>
        <dbReference type="EMBL" id="AWO00676.1"/>
    </source>
</evidence>
<dbReference type="InterPro" id="IPR000917">
    <property type="entry name" value="Sulfatase_N"/>
</dbReference>
<keyword evidence="2 5" id="KW-0732">Signal</keyword>
<organism evidence="7 8">
    <name type="scientific">Chitinophaga alhagiae</name>
    <dbReference type="NCBI Taxonomy" id="2203219"/>
    <lineage>
        <taxon>Bacteria</taxon>
        <taxon>Pseudomonadati</taxon>
        <taxon>Bacteroidota</taxon>
        <taxon>Chitinophagia</taxon>
        <taxon>Chitinophagales</taxon>
        <taxon>Chitinophagaceae</taxon>
        <taxon>Chitinophaga</taxon>
    </lineage>
</organism>
<evidence type="ECO:0000256" key="4">
    <source>
        <dbReference type="ARBA" id="ARBA00023180"/>
    </source>
</evidence>
<keyword evidence="4" id="KW-0325">Glycoprotein</keyword>
<evidence type="ECO:0000256" key="3">
    <source>
        <dbReference type="ARBA" id="ARBA00022801"/>
    </source>
</evidence>
<sequence>MKPYYFLTLLYTAWLLPAAVAQNEKGKTHARPNIIYIYTDDQRYDAMSVVQQAQGIKARFPWFKTPNMDRIAKEGVRFSNAFVVNSLCSPSRATMLTGRYNHLNGVTNNHTELADTTDTYATALTAAGYVTAFFGKWHMARQQGKRPGFTHSFSFVGQGRYIDCPFELNGERVVETKGWVDDVSTDSALAFIRRCKDTAFQLSLAFKSSHYNWTPPERLAHRFDHVPLKKPVNEKANVVYRGKIGDGRAIPPPPPAPASWAETNDTIIRKYFTVLAAIDENVGRVLNLLDSLHLTENTVVVYSSDNGYFLGERNLSDKRAAYEESLRVPLLVRYPAKLPAGKVIDKIVLNVDLAPTFTELAGAPTPKSFQGNSWLPIAMGKPVKWRTSFFYEYFYETPYAIPTIIAERTQHAKLIYYPGQPDWSELYDLKNDPGEKKNLYNNPRAARLQAEMTARFKKDSAAVKFFIPDIADKRPLDEHGRYLPPVYLPEVRNTKLR</sequence>
<evidence type="ECO:0000259" key="6">
    <source>
        <dbReference type="Pfam" id="PF00884"/>
    </source>
</evidence>
<keyword evidence="8" id="KW-1185">Reference proteome</keyword>
<dbReference type="SUPFAM" id="SSF53649">
    <property type="entry name" value="Alkaline phosphatase-like"/>
    <property type="match status" value="1"/>
</dbReference>
<dbReference type="PANTHER" id="PTHR43108:SF6">
    <property type="entry name" value="N-SULPHOGLUCOSAMINE SULPHOHYDROLASE"/>
    <property type="match status" value="1"/>
</dbReference>
<dbReference type="PROSITE" id="PS00523">
    <property type="entry name" value="SULFATASE_1"/>
    <property type="match status" value="1"/>
</dbReference>
<dbReference type="RefSeq" id="WP_119076378.1">
    <property type="nucleotide sequence ID" value="NZ_CP029600.1"/>
</dbReference>
<feature type="signal peptide" evidence="5">
    <location>
        <begin position="1"/>
        <end position="21"/>
    </location>
</feature>
<comment type="similarity">
    <text evidence="1">Belongs to the sulfatase family.</text>
</comment>
<dbReference type="PANTHER" id="PTHR43108">
    <property type="entry name" value="N-ACETYLGLUCOSAMINE-6-SULFATASE FAMILY MEMBER"/>
    <property type="match status" value="1"/>
</dbReference>
<gene>
    <name evidence="7" type="ORF">DLD77_02670</name>
</gene>
<feature type="chain" id="PRO_5046418000" evidence="5">
    <location>
        <begin position="22"/>
        <end position="497"/>
    </location>
</feature>